<accession>A0A8K0JVY5</accession>
<reference evidence="8" key="1">
    <citation type="submission" date="2013-04" db="EMBL/GenBank/DDBJ databases">
        <authorList>
            <person name="Qu J."/>
            <person name="Murali S.C."/>
            <person name="Bandaranaike D."/>
            <person name="Bellair M."/>
            <person name="Blankenburg K."/>
            <person name="Chao H."/>
            <person name="Dinh H."/>
            <person name="Doddapaneni H."/>
            <person name="Downs B."/>
            <person name="Dugan-Rocha S."/>
            <person name="Elkadiri S."/>
            <person name="Gnanaolivu R.D."/>
            <person name="Hernandez B."/>
            <person name="Javaid M."/>
            <person name="Jayaseelan J.C."/>
            <person name="Lee S."/>
            <person name="Li M."/>
            <person name="Ming W."/>
            <person name="Munidasa M."/>
            <person name="Muniz J."/>
            <person name="Nguyen L."/>
            <person name="Ongeri F."/>
            <person name="Osuji N."/>
            <person name="Pu L.-L."/>
            <person name="Puazo M."/>
            <person name="Qu C."/>
            <person name="Quiroz J."/>
            <person name="Raj R."/>
            <person name="Weissenberger G."/>
            <person name="Xin Y."/>
            <person name="Zou X."/>
            <person name="Han Y."/>
            <person name="Richards S."/>
            <person name="Worley K."/>
            <person name="Muzny D."/>
            <person name="Gibbs R."/>
        </authorList>
    </citation>
    <scope>NUCLEOTIDE SEQUENCE</scope>
    <source>
        <strain evidence="8">Sampled in the wild</strain>
    </source>
</reference>
<evidence type="ECO:0000256" key="6">
    <source>
        <dbReference type="ARBA" id="ARBA00023328"/>
    </source>
</evidence>
<feature type="region of interest" description="Disordered" evidence="7">
    <location>
        <begin position="1"/>
        <end position="25"/>
    </location>
</feature>
<evidence type="ECO:0000313" key="8">
    <source>
        <dbReference type="EMBL" id="KAG8223199.1"/>
    </source>
</evidence>
<comment type="subcellular location">
    <subcellularLocation>
        <location evidence="2">Chromosome</location>
        <location evidence="2">Centromere</location>
    </subcellularLocation>
    <subcellularLocation>
        <location evidence="1">Nucleus</location>
    </subcellularLocation>
</comment>
<keyword evidence="6" id="KW-0137">Centromere</keyword>
<gene>
    <name evidence="8" type="ORF">J437_LFUL000365</name>
</gene>
<dbReference type="AlphaFoldDB" id="A0A8K0JVY5"/>
<evidence type="ECO:0000256" key="4">
    <source>
        <dbReference type="ARBA" id="ARBA00022454"/>
    </source>
</evidence>
<evidence type="ECO:0000256" key="2">
    <source>
        <dbReference type="ARBA" id="ARBA00004584"/>
    </source>
</evidence>
<dbReference type="OrthoDB" id="10645614at2759"/>
<reference evidence="8" key="2">
    <citation type="submission" date="2017-10" db="EMBL/GenBank/DDBJ databases">
        <title>Ladona fulva Genome sequencing and assembly.</title>
        <authorList>
            <person name="Murali S."/>
            <person name="Richards S."/>
            <person name="Bandaranaike D."/>
            <person name="Bellair M."/>
            <person name="Blankenburg K."/>
            <person name="Chao H."/>
            <person name="Dinh H."/>
            <person name="Doddapaneni H."/>
            <person name="Dugan-Rocha S."/>
            <person name="Elkadiri S."/>
            <person name="Gnanaolivu R."/>
            <person name="Hernandez B."/>
            <person name="Skinner E."/>
            <person name="Javaid M."/>
            <person name="Lee S."/>
            <person name="Li M."/>
            <person name="Ming W."/>
            <person name="Munidasa M."/>
            <person name="Muniz J."/>
            <person name="Nguyen L."/>
            <person name="Hughes D."/>
            <person name="Osuji N."/>
            <person name="Pu L.-L."/>
            <person name="Puazo M."/>
            <person name="Qu C."/>
            <person name="Quiroz J."/>
            <person name="Raj R."/>
            <person name="Weissenberger G."/>
            <person name="Xin Y."/>
            <person name="Zou X."/>
            <person name="Han Y."/>
            <person name="Worley K."/>
            <person name="Muzny D."/>
            <person name="Gibbs R."/>
        </authorList>
    </citation>
    <scope>NUCLEOTIDE SEQUENCE</scope>
    <source>
        <strain evidence="8">Sampled in the wild</strain>
    </source>
</reference>
<keyword evidence="4" id="KW-0158">Chromosome</keyword>
<protein>
    <submittedName>
        <fullName evidence="8">Uncharacterized protein</fullName>
    </submittedName>
</protein>
<sequence length="191" mass="22199">MFPLNSEVTLDNSNDASNPDDSSSISNIKSEISSLVKRKFELETQIASTQPQKFGNVLDVLGVTVPLSLNVNYREESQRLHFSKKLHFYKLCDHMEVTKHFLPPMVPLEELIENYLKNSSKISGFFRKIYHYIVVYDNRISQMNDLKVCPTSWKKKIDIPKIKVIFKNPELANQKAIMYHRCNDRPHLLIT</sequence>
<keyword evidence="5" id="KW-0539">Nucleus</keyword>
<dbReference type="GO" id="GO:0000776">
    <property type="term" value="C:kinetochore"/>
    <property type="evidence" value="ECO:0007669"/>
    <property type="project" value="InterPro"/>
</dbReference>
<comment type="caution">
    <text evidence="8">The sequence shown here is derived from an EMBL/GenBank/DDBJ whole genome shotgun (WGS) entry which is preliminary data.</text>
</comment>
<dbReference type="InterPro" id="IPR018464">
    <property type="entry name" value="CENP-O"/>
</dbReference>
<dbReference type="EMBL" id="KZ308154">
    <property type="protein sequence ID" value="KAG8223199.1"/>
    <property type="molecule type" value="Genomic_DNA"/>
</dbReference>
<organism evidence="8 9">
    <name type="scientific">Ladona fulva</name>
    <name type="common">Scarce chaser dragonfly</name>
    <name type="synonym">Libellula fulva</name>
    <dbReference type="NCBI Taxonomy" id="123851"/>
    <lineage>
        <taxon>Eukaryota</taxon>
        <taxon>Metazoa</taxon>
        <taxon>Ecdysozoa</taxon>
        <taxon>Arthropoda</taxon>
        <taxon>Hexapoda</taxon>
        <taxon>Insecta</taxon>
        <taxon>Pterygota</taxon>
        <taxon>Palaeoptera</taxon>
        <taxon>Odonata</taxon>
        <taxon>Epiprocta</taxon>
        <taxon>Anisoptera</taxon>
        <taxon>Libelluloidea</taxon>
        <taxon>Libellulidae</taxon>
        <taxon>Ladona</taxon>
    </lineage>
</organism>
<evidence type="ECO:0000256" key="1">
    <source>
        <dbReference type="ARBA" id="ARBA00004123"/>
    </source>
</evidence>
<evidence type="ECO:0000256" key="3">
    <source>
        <dbReference type="ARBA" id="ARBA00007321"/>
    </source>
</evidence>
<evidence type="ECO:0000256" key="5">
    <source>
        <dbReference type="ARBA" id="ARBA00023242"/>
    </source>
</evidence>
<feature type="compositionally biased region" description="Low complexity" evidence="7">
    <location>
        <begin position="11"/>
        <end position="25"/>
    </location>
</feature>
<name>A0A8K0JVY5_LADFU</name>
<feature type="compositionally biased region" description="Polar residues" evidence="7">
    <location>
        <begin position="1"/>
        <end position="10"/>
    </location>
</feature>
<dbReference type="GO" id="GO:0005634">
    <property type="term" value="C:nucleus"/>
    <property type="evidence" value="ECO:0007669"/>
    <property type="project" value="UniProtKB-SubCell"/>
</dbReference>
<keyword evidence="9" id="KW-1185">Reference proteome</keyword>
<evidence type="ECO:0000256" key="7">
    <source>
        <dbReference type="SAM" id="MobiDB-lite"/>
    </source>
</evidence>
<proteinExistence type="inferred from homology"/>
<comment type="similarity">
    <text evidence="3">Belongs to the CENP-O/MCM21 family.</text>
</comment>
<evidence type="ECO:0000313" key="9">
    <source>
        <dbReference type="Proteomes" id="UP000792457"/>
    </source>
</evidence>
<dbReference type="Pfam" id="PF09496">
    <property type="entry name" value="CENP-O"/>
    <property type="match status" value="1"/>
</dbReference>
<dbReference type="Proteomes" id="UP000792457">
    <property type="component" value="Unassembled WGS sequence"/>
</dbReference>